<sequence length="574" mass="61181">MARRTTQQGSGQQSTRSESSTLVGALPGMHPDREAVEDRHEPLRPGRGWAKPGGGLVPWVSAPVEYHASSVQACGLWPHVVGASTGGVGAPLGEHLHSGEAVFGDPLAMFRAGMIQNPGCAVLALTGRGKSTMIALMATGALARGDQVFFPADLKPDYSQFVTAMAGPQAVTKFGRGAGSMNMLDPGDAFKAADTYKHRDPQLAEKLRAEAIGRAQDITVAMFEVYRRAPLDQNDDELLREAIKIVLSGYESGSTPTLPDLIRLIRTGNPTLRDLTLTETQEAYAEAIHDLLRTMVSFDRGDFGAAFGRASTAHVSMDYPTMSIDVSAVQGASDKLLAGVLYSSWAHTFGAIEVHHLIADAGHHPRRHQMVVLDELWSVIGASAGMAARVDALTRTNRTQAVANVLCTHTFRDLEAVRDESAREKARGFVERSGMVVVGEVRSHDLQALRDSLGKVSAREVEEIESWGEGESIDPATGRMVAASLGKFLMKYGSKPGVPFRTDHSAIAHLMDTSSRWREPESKLQATRVPPRTTSPAPVGLRDEDTAPSAPATASAAGDPAAASIAGETARGTA</sequence>
<feature type="region of interest" description="Disordered" evidence="1">
    <location>
        <begin position="1"/>
        <end position="49"/>
    </location>
</feature>
<evidence type="ECO:0000313" key="2">
    <source>
        <dbReference type="EMBL" id="NYI81214.1"/>
    </source>
</evidence>
<gene>
    <name evidence="2" type="ORF">BJ988_005922</name>
</gene>
<proteinExistence type="predicted"/>
<keyword evidence="3" id="KW-1185">Reference proteome</keyword>
<dbReference type="Proteomes" id="UP000564496">
    <property type="component" value="Unassembled WGS sequence"/>
</dbReference>
<reference evidence="2 3" key="1">
    <citation type="submission" date="2020-07" db="EMBL/GenBank/DDBJ databases">
        <title>Sequencing the genomes of 1000 actinobacteria strains.</title>
        <authorList>
            <person name="Klenk H.-P."/>
        </authorList>
    </citation>
    <scope>NUCLEOTIDE SEQUENCE [LARGE SCALE GENOMIC DNA]</scope>
    <source>
        <strain evidence="2 3">DSM 26487</strain>
    </source>
</reference>
<protein>
    <recommendedName>
        <fullName evidence="4">ATP/GTP-binding protein</fullName>
    </recommendedName>
</protein>
<feature type="compositionally biased region" description="Low complexity" evidence="1">
    <location>
        <begin position="547"/>
        <end position="567"/>
    </location>
</feature>
<organism evidence="2 3">
    <name type="scientific">Nocardioides panzhihuensis</name>
    <dbReference type="NCBI Taxonomy" id="860243"/>
    <lineage>
        <taxon>Bacteria</taxon>
        <taxon>Bacillati</taxon>
        <taxon>Actinomycetota</taxon>
        <taxon>Actinomycetes</taxon>
        <taxon>Propionibacteriales</taxon>
        <taxon>Nocardioidaceae</taxon>
        <taxon>Nocardioides</taxon>
    </lineage>
</organism>
<feature type="compositionally biased region" description="Basic and acidic residues" evidence="1">
    <location>
        <begin position="30"/>
        <end position="44"/>
    </location>
</feature>
<evidence type="ECO:0000256" key="1">
    <source>
        <dbReference type="SAM" id="MobiDB-lite"/>
    </source>
</evidence>
<dbReference type="RefSeq" id="WP_179661790.1">
    <property type="nucleotide sequence ID" value="NZ_JACBZR010000002.1"/>
</dbReference>
<name>A0A7Z0IVD3_9ACTN</name>
<feature type="compositionally biased region" description="Low complexity" evidence="1">
    <location>
        <begin position="1"/>
        <end position="21"/>
    </location>
</feature>
<dbReference type="EMBL" id="JACBZR010000002">
    <property type="protein sequence ID" value="NYI81214.1"/>
    <property type="molecule type" value="Genomic_DNA"/>
</dbReference>
<comment type="caution">
    <text evidence="2">The sequence shown here is derived from an EMBL/GenBank/DDBJ whole genome shotgun (WGS) entry which is preliminary data.</text>
</comment>
<dbReference type="PANTHER" id="PTHR30121">
    <property type="entry name" value="UNCHARACTERIZED PROTEIN YJGR-RELATED"/>
    <property type="match status" value="1"/>
</dbReference>
<evidence type="ECO:0000313" key="3">
    <source>
        <dbReference type="Proteomes" id="UP000564496"/>
    </source>
</evidence>
<dbReference type="SUPFAM" id="SSF52540">
    <property type="entry name" value="P-loop containing nucleoside triphosphate hydrolases"/>
    <property type="match status" value="1"/>
</dbReference>
<accession>A0A7Z0IVD3</accession>
<dbReference type="Gene3D" id="3.40.50.300">
    <property type="entry name" value="P-loop containing nucleotide triphosphate hydrolases"/>
    <property type="match status" value="2"/>
</dbReference>
<dbReference type="PANTHER" id="PTHR30121:SF6">
    <property type="entry name" value="SLR6007 PROTEIN"/>
    <property type="match status" value="1"/>
</dbReference>
<dbReference type="InterPro" id="IPR027417">
    <property type="entry name" value="P-loop_NTPase"/>
</dbReference>
<evidence type="ECO:0008006" key="4">
    <source>
        <dbReference type="Google" id="ProtNLM"/>
    </source>
</evidence>
<dbReference type="InterPro" id="IPR051162">
    <property type="entry name" value="T4SS_component"/>
</dbReference>
<dbReference type="AlphaFoldDB" id="A0A7Z0IVD3"/>
<feature type="region of interest" description="Disordered" evidence="1">
    <location>
        <begin position="512"/>
        <end position="574"/>
    </location>
</feature>